<proteinExistence type="predicted"/>
<dbReference type="AlphaFoldDB" id="A0ABD3NS11"/>
<sequence>MRRAEWNMVKGSILPRFFDVMRNVSDFPSLLLRYIRYSGNNAFLIPLFLLIQHWIIPNPLGQGFIRKEHMYIGSSRFKLSIDVIRCRDKILSEGQLSACSDRPEALVKTWSDRLHPTTQKKQLYHPHVLHHYFRRSQHQMAGEMLTSTVDNRCCCLTCLEYIGHSLPYCKPSYGSDLFLKMDGDGGTFSFHYYCGIHFLDRIWDR</sequence>
<reference evidence="1 2" key="1">
    <citation type="submission" date="2024-10" db="EMBL/GenBank/DDBJ databases">
        <title>Updated reference genomes for cyclostephanoid diatoms.</title>
        <authorList>
            <person name="Roberts W.R."/>
            <person name="Alverson A.J."/>
        </authorList>
    </citation>
    <scope>NUCLEOTIDE SEQUENCE [LARGE SCALE GENOMIC DNA]</scope>
    <source>
        <strain evidence="1 2">AJA276-08</strain>
    </source>
</reference>
<name>A0ABD3NS11_9STRA</name>
<evidence type="ECO:0000313" key="1">
    <source>
        <dbReference type="EMBL" id="KAL3776460.1"/>
    </source>
</evidence>
<dbReference type="EMBL" id="JALLAZ020001352">
    <property type="protein sequence ID" value="KAL3776460.1"/>
    <property type="molecule type" value="Genomic_DNA"/>
</dbReference>
<gene>
    <name evidence="1" type="ORF">ACHAW5_006906</name>
</gene>
<organism evidence="1 2">
    <name type="scientific">Stephanodiscus triporus</name>
    <dbReference type="NCBI Taxonomy" id="2934178"/>
    <lineage>
        <taxon>Eukaryota</taxon>
        <taxon>Sar</taxon>
        <taxon>Stramenopiles</taxon>
        <taxon>Ochrophyta</taxon>
        <taxon>Bacillariophyta</taxon>
        <taxon>Coscinodiscophyceae</taxon>
        <taxon>Thalassiosirophycidae</taxon>
        <taxon>Stephanodiscales</taxon>
        <taxon>Stephanodiscaceae</taxon>
        <taxon>Stephanodiscus</taxon>
    </lineage>
</organism>
<dbReference type="Proteomes" id="UP001530315">
    <property type="component" value="Unassembled WGS sequence"/>
</dbReference>
<accession>A0ABD3NS11</accession>
<evidence type="ECO:0000313" key="2">
    <source>
        <dbReference type="Proteomes" id="UP001530315"/>
    </source>
</evidence>
<comment type="caution">
    <text evidence="1">The sequence shown here is derived from an EMBL/GenBank/DDBJ whole genome shotgun (WGS) entry which is preliminary data.</text>
</comment>
<keyword evidence="2" id="KW-1185">Reference proteome</keyword>
<protein>
    <submittedName>
        <fullName evidence="1">Uncharacterized protein</fullName>
    </submittedName>
</protein>